<dbReference type="EMBL" id="RXHU01000094">
    <property type="protein sequence ID" value="RTE04273.1"/>
    <property type="molecule type" value="Genomic_DNA"/>
</dbReference>
<sequence>MLLLIIGYAVIVSYQLVLMKRHSVEAKERKVAFSVTSVSFLLGMLCIVRPNWVNPDKAIRFFFEPLQHFMMGS</sequence>
<dbReference type="OrthoDB" id="2624482at2"/>
<keyword evidence="1" id="KW-0472">Membrane</keyword>
<organism evidence="2 3">
    <name type="scientific">Paenibacillus whitsoniae</name>
    <dbReference type="NCBI Taxonomy" id="2496558"/>
    <lineage>
        <taxon>Bacteria</taxon>
        <taxon>Bacillati</taxon>
        <taxon>Bacillota</taxon>
        <taxon>Bacilli</taxon>
        <taxon>Bacillales</taxon>
        <taxon>Paenibacillaceae</taxon>
        <taxon>Paenibacillus</taxon>
    </lineage>
</organism>
<evidence type="ECO:0000256" key="1">
    <source>
        <dbReference type="SAM" id="Phobius"/>
    </source>
</evidence>
<name>A0A3S0C5M3_9BACL</name>
<accession>A0A3S0C5M3</accession>
<proteinExistence type="predicted"/>
<feature type="transmembrane region" description="Helical" evidence="1">
    <location>
        <begin position="31"/>
        <end position="52"/>
    </location>
</feature>
<comment type="caution">
    <text evidence="2">The sequence shown here is derived from an EMBL/GenBank/DDBJ whole genome shotgun (WGS) entry which is preliminary data.</text>
</comment>
<keyword evidence="1" id="KW-0812">Transmembrane</keyword>
<keyword evidence="1" id="KW-1133">Transmembrane helix</keyword>
<evidence type="ECO:0000313" key="3">
    <source>
        <dbReference type="Proteomes" id="UP000276128"/>
    </source>
</evidence>
<dbReference type="Proteomes" id="UP000276128">
    <property type="component" value="Unassembled WGS sequence"/>
</dbReference>
<dbReference type="AlphaFoldDB" id="A0A3S0C5M3"/>
<keyword evidence="3" id="KW-1185">Reference proteome</keyword>
<gene>
    <name evidence="2" type="ORF">EJQ19_27010</name>
</gene>
<evidence type="ECO:0000313" key="2">
    <source>
        <dbReference type="EMBL" id="RTE04273.1"/>
    </source>
</evidence>
<protein>
    <submittedName>
        <fullName evidence="2">Uncharacterized protein</fullName>
    </submittedName>
</protein>
<reference evidence="2 3" key="1">
    <citation type="submission" date="2018-12" db="EMBL/GenBank/DDBJ databases">
        <title>Bacillus ochoae sp. nov., Paenibacillus whitsoniae sp. nov., Paenibacillus spiritus sp. nov. Isolated from the Mars Exploration Rover during spacecraft assembly.</title>
        <authorList>
            <person name="Seuylemezian A."/>
            <person name="Vaishampayan P."/>
        </authorList>
    </citation>
    <scope>NUCLEOTIDE SEQUENCE [LARGE SCALE GENOMIC DNA]</scope>
    <source>
        <strain evidence="2 3">MER 54</strain>
    </source>
</reference>
<dbReference type="RefSeq" id="WP_126144335.1">
    <property type="nucleotide sequence ID" value="NZ_RXHU01000094.1"/>
</dbReference>